<evidence type="ECO:0000313" key="1">
    <source>
        <dbReference type="EMBL" id="KAH3696864.1"/>
    </source>
</evidence>
<name>A0A9D4BJA6_DREPO</name>
<dbReference type="Proteomes" id="UP000828390">
    <property type="component" value="Unassembled WGS sequence"/>
</dbReference>
<accession>A0A9D4BJA6</accession>
<protein>
    <submittedName>
        <fullName evidence="1">Uncharacterized protein</fullName>
    </submittedName>
</protein>
<dbReference type="EMBL" id="JAIWYP010000016">
    <property type="protein sequence ID" value="KAH3696864.1"/>
    <property type="molecule type" value="Genomic_DNA"/>
</dbReference>
<keyword evidence="2" id="KW-1185">Reference proteome</keyword>
<reference evidence="1" key="1">
    <citation type="journal article" date="2019" name="bioRxiv">
        <title>The Genome of the Zebra Mussel, Dreissena polymorpha: A Resource for Invasive Species Research.</title>
        <authorList>
            <person name="McCartney M.A."/>
            <person name="Auch B."/>
            <person name="Kono T."/>
            <person name="Mallez S."/>
            <person name="Zhang Y."/>
            <person name="Obille A."/>
            <person name="Becker A."/>
            <person name="Abrahante J.E."/>
            <person name="Garbe J."/>
            <person name="Badalamenti J.P."/>
            <person name="Herman A."/>
            <person name="Mangelson H."/>
            <person name="Liachko I."/>
            <person name="Sullivan S."/>
            <person name="Sone E.D."/>
            <person name="Koren S."/>
            <person name="Silverstein K.A.T."/>
            <person name="Beckman K.B."/>
            <person name="Gohl D.M."/>
        </authorList>
    </citation>
    <scope>NUCLEOTIDE SEQUENCE</scope>
    <source>
        <strain evidence="1">Duluth1</strain>
        <tissue evidence="1">Whole animal</tissue>
    </source>
</reference>
<comment type="caution">
    <text evidence="1">The sequence shown here is derived from an EMBL/GenBank/DDBJ whole genome shotgun (WGS) entry which is preliminary data.</text>
</comment>
<reference evidence="1" key="2">
    <citation type="submission" date="2020-11" db="EMBL/GenBank/DDBJ databases">
        <authorList>
            <person name="McCartney M.A."/>
            <person name="Auch B."/>
            <person name="Kono T."/>
            <person name="Mallez S."/>
            <person name="Becker A."/>
            <person name="Gohl D.M."/>
            <person name="Silverstein K.A.T."/>
            <person name="Koren S."/>
            <person name="Bechman K.B."/>
            <person name="Herman A."/>
            <person name="Abrahante J.E."/>
            <person name="Garbe J."/>
        </authorList>
    </citation>
    <scope>NUCLEOTIDE SEQUENCE</scope>
    <source>
        <strain evidence="1">Duluth1</strain>
        <tissue evidence="1">Whole animal</tissue>
    </source>
</reference>
<proteinExistence type="predicted"/>
<organism evidence="1 2">
    <name type="scientific">Dreissena polymorpha</name>
    <name type="common">Zebra mussel</name>
    <name type="synonym">Mytilus polymorpha</name>
    <dbReference type="NCBI Taxonomy" id="45954"/>
    <lineage>
        <taxon>Eukaryota</taxon>
        <taxon>Metazoa</taxon>
        <taxon>Spiralia</taxon>
        <taxon>Lophotrochozoa</taxon>
        <taxon>Mollusca</taxon>
        <taxon>Bivalvia</taxon>
        <taxon>Autobranchia</taxon>
        <taxon>Heteroconchia</taxon>
        <taxon>Euheterodonta</taxon>
        <taxon>Imparidentia</taxon>
        <taxon>Neoheterodontei</taxon>
        <taxon>Myida</taxon>
        <taxon>Dreissenoidea</taxon>
        <taxon>Dreissenidae</taxon>
        <taxon>Dreissena</taxon>
    </lineage>
</organism>
<evidence type="ECO:0000313" key="2">
    <source>
        <dbReference type="Proteomes" id="UP000828390"/>
    </source>
</evidence>
<sequence>MQLKDHVSSHAGNLTRSWRNSIRIETLVGNRSAGMTTVEEEDGNLNLINYVDFLDAYYVLGK</sequence>
<dbReference type="AlphaFoldDB" id="A0A9D4BJA6"/>
<gene>
    <name evidence="1" type="ORF">DPMN_084344</name>
</gene>